<dbReference type="AlphaFoldDB" id="A0AAV7SP91"/>
<gene>
    <name evidence="1" type="ORF">NDU88_006316</name>
</gene>
<evidence type="ECO:0000313" key="1">
    <source>
        <dbReference type="EMBL" id="KAJ1165899.1"/>
    </source>
</evidence>
<proteinExistence type="predicted"/>
<accession>A0AAV7SP91</accession>
<dbReference type="Proteomes" id="UP001066276">
    <property type="component" value="Chromosome 4_2"/>
</dbReference>
<sequence length="117" mass="13070">MARYRHCHSDHHPLVYGRRNNVTPFNLSVTGSSIQESFTVCFIASCELPEVFDCGTERAYAFLAVPRASPRELDANSRQGGFLETGRLLGIRRRLALKRFLGNRDAIAALSWKSDAG</sequence>
<protein>
    <submittedName>
        <fullName evidence="1">Uncharacterized protein</fullName>
    </submittedName>
</protein>
<reference evidence="1" key="1">
    <citation type="journal article" date="2022" name="bioRxiv">
        <title>Sequencing and chromosome-scale assembly of the giantPleurodeles waltlgenome.</title>
        <authorList>
            <person name="Brown T."/>
            <person name="Elewa A."/>
            <person name="Iarovenko S."/>
            <person name="Subramanian E."/>
            <person name="Araus A.J."/>
            <person name="Petzold A."/>
            <person name="Susuki M."/>
            <person name="Suzuki K.-i.T."/>
            <person name="Hayashi T."/>
            <person name="Toyoda A."/>
            <person name="Oliveira C."/>
            <person name="Osipova E."/>
            <person name="Leigh N.D."/>
            <person name="Simon A."/>
            <person name="Yun M.H."/>
        </authorList>
    </citation>
    <scope>NUCLEOTIDE SEQUENCE</scope>
    <source>
        <strain evidence="1">20211129_DDA</strain>
        <tissue evidence="1">Liver</tissue>
    </source>
</reference>
<keyword evidence="2" id="KW-1185">Reference proteome</keyword>
<evidence type="ECO:0000313" key="2">
    <source>
        <dbReference type="Proteomes" id="UP001066276"/>
    </source>
</evidence>
<name>A0AAV7SP91_PLEWA</name>
<dbReference type="EMBL" id="JANPWB010000008">
    <property type="protein sequence ID" value="KAJ1165899.1"/>
    <property type="molecule type" value="Genomic_DNA"/>
</dbReference>
<comment type="caution">
    <text evidence="1">The sequence shown here is derived from an EMBL/GenBank/DDBJ whole genome shotgun (WGS) entry which is preliminary data.</text>
</comment>
<organism evidence="1 2">
    <name type="scientific">Pleurodeles waltl</name>
    <name type="common">Iberian ribbed newt</name>
    <dbReference type="NCBI Taxonomy" id="8319"/>
    <lineage>
        <taxon>Eukaryota</taxon>
        <taxon>Metazoa</taxon>
        <taxon>Chordata</taxon>
        <taxon>Craniata</taxon>
        <taxon>Vertebrata</taxon>
        <taxon>Euteleostomi</taxon>
        <taxon>Amphibia</taxon>
        <taxon>Batrachia</taxon>
        <taxon>Caudata</taxon>
        <taxon>Salamandroidea</taxon>
        <taxon>Salamandridae</taxon>
        <taxon>Pleurodelinae</taxon>
        <taxon>Pleurodeles</taxon>
    </lineage>
</organism>